<dbReference type="Proteomes" id="UP000578449">
    <property type="component" value="Unassembled WGS sequence"/>
</dbReference>
<reference evidence="2 3" key="1">
    <citation type="submission" date="2020-08" db="EMBL/GenBank/DDBJ databases">
        <title>Genomic Encyclopedia of Type Strains, Phase IV (KMG-IV): sequencing the most valuable type-strain genomes for metagenomic binning, comparative biology and taxonomic classification.</title>
        <authorList>
            <person name="Goeker M."/>
        </authorList>
    </citation>
    <scope>NUCLEOTIDE SEQUENCE [LARGE SCALE GENOMIC DNA]</scope>
    <source>
        <strain evidence="2 3">DSM 45615</strain>
    </source>
</reference>
<name>A0A840NWY3_9ACTN</name>
<accession>A0A840NWY3</accession>
<dbReference type="InterPro" id="IPR049240">
    <property type="entry name" value="DUF6875"/>
</dbReference>
<protein>
    <recommendedName>
        <fullName evidence="1">DUF6875 domain-containing protein</fullName>
    </recommendedName>
</protein>
<evidence type="ECO:0000313" key="3">
    <source>
        <dbReference type="Proteomes" id="UP000578449"/>
    </source>
</evidence>
<comment type="caution">
    <text evidence="2">The sequence shown here is derived from an EMBL/GenBank/DDBJ whole genome shotgun (WGS) entry which is preliminary data.</text>
</comment>
<evidence type="ECO:0000313" key="2">
    <source>
        <dbReference type="EMBL" id="MBB5132028.1"/>
    </source>
</evidence>
<sequence length="208" mass="23300">MIRHPDHRDLTLLETRDVDALRAVREWMDDYLCRPLAELGRRGPVCPYTQASLDRGLAYLAVRPGRPADPGEVAEALRPYREWFIRLAPPGDTRSMHATIMVLFPDALEEDLPVIDAAQALLKPAYVADGLMIGEFHQGPPDKPGLWNPDLRPLASPVAMLVIRHMVATDFPFLREDRAQVRAYLDRFGHDVPAHLDGAVRAAIENAT</sequence>
<dbReference type="Pfam" id="PF21780">
    <property type="entry name" value="DUF6875"/>
    <property type="match status" value="1"/>
</dbReference>
<feature type="domain" description="DUF6875" evidence="1">
    <location>
        <begin position="22"/>
        <end position="196"/>
    </location>
</feature>
<dbReference type="RefSeq" id="WP_221335985.1">
    <property type="nucleotide sequence ID" value="NZ_BAABIX010000027.1"/>
</dbReference>
<dbReference type="AlphaFoldDB" id="A0A840NWY3"/>
<gene>
    <name evidence="2" type="ORF">HNP84_001741</name>
</gene>
<evidence type="ECO:0000259" key="1">
    <source>
        <dbReference type="Pfam" id="PF21780"/>
    </source>
</evidence>
<dbReference type="EMBL" id="JACHGN010000003">
    <property type="protein sequence ID" value="MBB5132028.1"/>
    <property type="molecule type" value="Genomic_DNA"/>
</dbReference>
<organism evidence="2 3">
    <name type="scientific">Thermocatellispora tengchongensis</name>
    <dbReference type="NCBI Taxonomy" id="1073253"/>
    <lineage>
        <taxon>Bacteria</taxon>
        <taxon>Bacillati</taxon>
        <taxon>Actinomycetota</taxon>
        <taxon>Actinomycetes</taxon>
        <taxon>Streptosporangiales</taxon>
        <taxon>Streptosporangiaceae</taxon>
        <taxon>Thermocatellispora</taxon>
    </lineage>
</organism>
<keyword evidence="3" id="KW-1185">Reference proteome</keyword>
<proteinExistence type="predicted"/>